<feature type="transmembrane region" description="Helical" evidence="2">
    <location>
        <begin position="30"/>
        <end position="51"/>
    </location>
</feature>
<dbReference type="SUPFAM" id="SSF110997">
    <property type="entry name" value="Sporulation related repeat"/>
    <property type="match status" value="1"/>
</dbReference>
<keyword evidence="2" id="KW-0472">Membrane</keyword>
<dbReference type="STRING" id="933059.SAMN04488103_102141"/>
<dbReference type="EMBL" id="FOCE01000002">
    <property type="protein sequence ID" value="SEM80865.1"/>
    <property type="molecule type" value="Genomic_DNA"/>
</dbReference>
<evidence type="ECO:0000256" key="1">
    <source>
        <dbReference type="SAM" id="MobiDB-lite"/>
    </source>
</evidence>
<feature type="region of interest" description="Disordered" evidence="1">
    <location>
        <begin position="119"/>
        <end position="189"/>
    </location>
</feature>
<keyword evidence="2" id="KW-1133">Transmembrane helix</keyword>
<protein>
    <submittedName>
        <fullName evidence="4">Sporulation related domain-containing protein</fullName>
    </submittedName>
</protein>
<organism evidence="4 5">
    <name type="scientific">Gemmobacter aquatilis</name>
    <dbReference type="NCBI Taxonomy" id="933059"/>
    <lineage>
        <taxon>Bacteria</taxon>
        <taxon>Pseudomonadati</taxon>
        <taxon>Pseudomonadota</taxon>
        <taxon>Alphaproteobacteria</taxon>
        <taxon>Rhodobacterales</taxon>
        <taxon>Paracoccaceae</taxon>
        <taxon>Gemmobacter</taxon>
    </lineage>
</organism>
<evidence type="ECO:0000256" key="2">
    <source>
        <dbReference type="SAM" id="Phobius"/>
    </source>
</evidence>
<evidence type="ECO:0000259" key="3">
    <source>
        <dbReference type="PROSITE" id="PS51724"/>
    </source>
</evidence>
<feature type="compositionally biased region" description="Low complexity" evidence="1">
    <location>
        <begin position="123"/>
        <end position="133"/>
    </location>
</feature>
<reference evidence="4 5" key="1">
    <citation type="submission" date="2016-10" db="EMBL/GenBank/DDBJ databases">
        <authorList>
            <person name="de Groot N.N."/>
        </authorList>
    </citation>
    <scope>NUCLEOTIDE SEQUENCE [LARGE SCALE GENOMIC DNA]</scope>
    <source>
        <strain evidence="4 5">DSM 3857</strain>
    </source>
</reference>
<name>A0A1H8BDB7_9RHOB</name>
<dbReference type="GO" id="GO:0042834">
    <property type="term" value="F:peptidoglycan binding"/>
    <property type="evidence" value="ECO:0007669"/>
    <property type="project" value="InterPro"/>
</dbReference>
<dbReference type="Pfam" id="PF05036">
    <property type="entry name" value="SPOR"/>
    <property type="match status" value="1"/>
</dbReference>
<proteinExistence type="predicted"/>
<dbReference type="Proteomes" id="UP000198761">
    <property type="component" value="Unassembled WGS sequence"/>
</dbReference>
<dbReference type="PROSITE" id="PS51724">
    <property type="entry name" value="SPOR"/>
    <property type="match status" value="1"/>
</dbReference>
<keyword evidence="2" id="KW-0812">Transmembrane</keyword>
<keyword evidence="5" id="KW-1185">Reference proteome</keyword>
<sequence length="336" mass="34543">MGQDMAEVDFDEFDGGYDMPPPGNGRRRNWVNIAGAVTSVALLIGAGVWGYRIAVRNVMGVPVIHAMEGPMRIAPENPGGEQAEHQGLSVNDVAAVGVATPLPEQIVLAPRAVELTEDDTPGLAAEPPAALAPKPQPEAPVQPLLPQVDAPGVPPGVAPEAVASTLAEPSPAGVSPEAAEPSASEQLASDLAAAVPPEPVAPVVEPEVFVPPPVVKGGLGKSLRPMSRPGGMALLPVATAPAPLREVDPAQLAIGTRLVQFGAFDSIEEAQAHWDKLGATVGDLLAGKGRVIQSAESGGRTFYRLRAEGFSDEADARRFCAAVSAMGPECIPVALR</sequence>
<dbReference type="AlphaFoldDB" id="A0A1H8BDB7"/>
<dbReference type="InterPro" id="IPR036680">
    <property type="entry name" value="SPOR-like_sf"/>
</dbReference>
<evidence type="ECO:0000313" key="4">
    <source>
        <dbReference type="EMBL" id="SEM80865.1"/>
    </source>
</evidence>
<accession>A0A1H8BDB7</accession>
<evidence type="ECO:0000313" key="5">
    <source>
        <dbReference type="Proteomes" id="UP000198761"/>
    </source>
</evidence>
<dbReference type="Gene3D" id="3.30.70.1070">
    <property type="entry name" value="Sporulation related repeat"/>
    <property type="match status" value="1"/>
</dbReference>
<dbReference type="InterPro" id="IPR007730">
    <property type="entry name" value="SPOR-like_dom"/>
</dbReference>
<feature type="domain" description="SPOR" evidence="3">
    <location>
        <begin position="251"/>
        <end position="336"/>
    </location>
</feature>
<gene>
    <name evidence="4" type="ORF">SAMN04488103_102141</name>
</gene>